<keyword evidence="1 4" id="KW-0489">Methyltransferase</keyword>
<dbReference type="AlphaFoldDB" id="A0A1B2HMG8"/>
<dbReference type="EMBL" id="CP016793">
    <property type="protein sequence ID" value="ANZ38927.1"/>
    <property type="molecule type" value="Genomic_DNA"/>
</dbReference>
<evidence type="ECO:0000313" key="4">
    <source>
        <dbReference type="EMBL" id="ANZ38927.1"/>
    </source>
</evidence>
<dbReference type="STRING" id="1586287.BBK82_25495"/>
<accession>A0A1B2HMG8</accession>
<protein>
    <submittedName>
        <fullName evidence="4">Methyltransferase</fullName>
    </submittedName>
</protein>
<gene>
    <name evidence="4" type="ORF">BBK82_25495</name>
</gene>
<dbReference type="GO" id="GO:0032259">
    <property type="term" value="P:methylation"/>
    <property type="evidence" value="ECO:0007669"/>
    <property type="project" value="UniProtKB-KW"/>
</dbReference>
<dbReference type="Gene3D" id="3.40.50.150">
    <property type="entry name" value="Vaccinia Virus protein VP39"/>
    <property type="match status" value="1"/>
</dbReference>
<keyword evidence="5" id="KW-1185">Reference proteome</keyword>
<dbReference type="Pfam" id="PF13649">
    <property type="entry name" value="Methyltransf_25"/>
    <property type="match status" value="1"/>
</dbReference>
<evidence type="ECO:0000259" key="3">
    <source>
        <dbReference type="Pfam" id="PF13649"/>
    </source>
</evidence>
<dbReference type="PANTHER" id="PTHR43861">
    <property type="entry name" value="TRANS-ACONITATE 2-METHYLTRANSFERASE-RELATED"/>
    <property type="match status" value="1"/>
</dbReference>
<dbReference type="InterPro" id="IPR041698">
    <property type="entry name" value="Methyltransf_25"/>
</dbReference>
<dbReference type="PANTHER" id="PTHR43861:SF1">
    <property type="entry name" value="TRANS-ACONITATE 2-METHYLTRANSFERASE"/>
    <property type="match status" value="1"/>
</dbReference>
<name>A0A1B2HMG8_9PSEU</name>
<dbReference type="KEGG" id="led:BBK82_25495"/>
<dbReference type="Proteomes" id="UP000093053">
    <property type="component" value="Chromosome"/>
</dbReference>
<keyword evidence="2 4" id="KW-0808">Transferase</keyword>
<dbReference type="SUPFAM" id="SSF53335">
    <property type="entry name" value="S-adenosyl-L-methionine-dependent methyltransferases"/>
    <property type="match status" value="1"/>
</dbReference>
<proteinExistence type="predicted"/>
<sequence>MSDWLADTRESYDTVAASYASYTRDLLPSLPYMRAALGLFAAEVRGEVADVGCGPGVITAHLAELGVDVFGIDLSPEMIALARRTHPGLRFEVGSMTDPLPGPLGGVLAWWSLIHVPDSLVPLVLRHFHDALRPSGLLALGFHIGDRTNLKTQGYGGLPMRVNVHLRRPEAMAGWVREAGFRLEAQWVQEPDADVPAGILFARRG</sequence>
<dbReference type="GO" id="GO:0008168">
    <property type="term" value="F:methyltransferase activity"/>
    <property type="evidence" value="ECO:0007669"/>
    <property type="project" value="UniProtKB-KW"/>
</dbReference>
<dbReference type="InterPro" id="IPR029063">
    <property type="entry name" value="SAM-dependent_MTases_sf"/>
</dbReference>
<organism evidence="4 5">
    <name type="scientific">Lentzea guizhouensis</name>
    <dbReference type="NCBI Taxonomy" id="1586287"/>
    <lineage>
        <taxon>Bacteria</taxon>
        <taxon>Bacillati</taxon>
        <taxon>Actinomycetota</taxon>
        <taxon>Actinomycetes</taxon>
        <taxon>Pseudonocardiales</taxon>
        <taxon>Pseudonocardiaceae</taxon>
        <taxon>Lentzea</taxon>
    </lineage>
</organism>
<feature type="domain" description="Methyltransferase" evidence="3">
    <location>
        <begin position="48"/>
        <end position="136"/>
    </location>
</feature>
<dbReference type="CDD" id="cd02440">
    <property type="entry name" value="AdoMet_MTases"/>
    <property type="match status" value="1"/>
</dbReference>
<reference evidence="4 5" key="1">
    <citation type="submission" date="2016-07" db="EMBL/GenBank/DDBJ databases">
        <title>Complete genome sequence of the Lentzea guizhouensis DHS C013.</title>
        <authorList>
            <person name="Cao C."/>
        </authorList>
    </citation>
    <scope>NUCLEOTIDE SEQUENCE [LARGE SCALE GENOMIC DNA]</scope>
    <source>
        <strain evidence="4 5">DHS C013</strain>
    </source>
</reference>
<dbReference type="RefSeq" id="WP_065917270.1">
    <property type="nucleotide sequence ID" value="NZ_CP016793.1"/>
</dbReference>
<evidence type="ECO:0000256" key="1">
    <source>
        <dbReference type="ARBA" id="ARBA00022603"/>
    </source>
</evidence>
<evidence type="ECO:0000313" key="5">
    <source>
        <dbReference type="Proteomes" id="UP000093053"/>
    </source>
</evidence>
<evidence type="ECO:0000256" key="2">
    <source>
        <dbReference type="ARBA" id="ARBA00022679"/>
    </source>
</evidence>